<gene>
    <name evidence="2" type="ORF">NEQG_00111</name>
</gene>
<dbReference type="OrthoDB" id="10346511at2759"/>
<proteinExistence type="predicted"/>
<dbReference type="EMBL" id="GL870876">
    <property type="protein sequence ID" value="EIJ89341.1"/>
    <property type="molecule type" value="Genomic_DNA"/>
</dbReference>
<protein>
    <submittedName>
        <fullName evidence="2">Uncharacterized protein</fullName>
    </submittedName>
</protein>
<dbReference type="HOGENOM" id="CLU_031899_0_0_1"/>
<name>I3EJE4_NEMP3</name>
<evidence type="ECO:0000256" key="1">
    <source>
        <dbReference type="SAM" id="Phobius"/>
    </source>
</evidence>
<feature type="transmembrane region" description="Helical" evidence="1">
    <location>
        <begin position="455"/>
        <end position="475"/>
    </location>
</feature>
<organism evidence="2 3">
    <name type="scientific">Nematocida parisii (strain ERTm3)</name>
    <name type="common">Nematode killer fungus</name>
    <dbReference type="NCBI Taxonomy" id="935791"/>
    <lineage>
        <taxon>Eukaryota</taxon>
        <taxon>Fungi</taxon>
        <taxon>Fungi incertae sedis</taxon>
        <taxon>Microsporidia</taxon>
        <taxon>Nematocida</taxon>
    </lineage>
</organism>
<dbReference type="InParanoid" id="I3EJE4"/>
<evidence type="ECO:0000313" key="3">
    <source>
        <dbReference type="Proteomes" id="UP000002872"/>
    </source>
</evidence>
<dbReference type="Proteomes" id="UP000002872">
    <property type="component" value="Unassembled WGS sequence"/>
</dbReference>
<dbReference type="AlphaFoldDB" id="I3EJE4"/>
<sequence length="482" mass="55676">MVSYIDEQNVKEKVHKKLLNKQGCIELKEIDELFNIITEINKERKIFTDLPDPISNLAYNILYIQIAYRIIFKEYNEDYVISEIKGSIKHIDIVMDIIIKSAEELQDANKQAYYELMGNNHIIMAEVYKVRSTFYVYSIDILCESIDIPEIDARMTSDDVMIKLCELTESGECSRLQRALDILMKHGNNLTIADKIIDQSNAHELGISNDDINSLHLLTKLHKWTNSDFNMFIGQSVYKSIYNEIDNPEYDDTLYIKSLYNLYVMVFNMSVLKNITDTESYINENVNDIKELINELKHKKRMRICHEITESKVFNDIMEYSTYIKIRHFNIDSFKNNVINNYLKYAESIISCIISMPMHTENIELSGGNNEIVYINEPETTEVQSTDYSNTEVASALSPLLISSNTLTVNNPLYYNAQRDNEPEEIIVNENTGNANSCLSLSTESTNTFWNSKNIAIIAICILISIIILSIYLLYPNESKQV</sequence>
<evidence type="ECO:0000313" key="2">
    <source>
        <dbReference type="EMBL" id="EIJ89341.1"/>
    </source>
</evidence>
<keyword evidence="3" id="KW-1185">Reference proteome</keyword>
<reference evidence="2" key="1">
    <citation type="submission" date="2011-01" db="EMBL/GenBank/DDBJ databases">
        <title>The Genome Sequence of Nematocida parisii strain ERTm3.</title>
        <authorList>
            <consortium name="The Broad Institute Genome Sequencing Platform"/>
            <consortium name="The Broad Institute Genome Sequencing Center for Infectious Disease"/>
            <person name="Cuomo C."/>
            <person name="Troemel E."/>
            <person name="Young S.K."/>
            <person name="Zeng Q."/>
            <person name="Gargeya S."/>
            <person name="Fitzgerald M."/>
            <person name="Haas B."/>
            <person name="Abouelleil A."/>
            <person name="Alvarado L."/>
            <person name="Arachchi H.M."/>
            <person name="Berlin A."/>
            <person name="Chapman S.B."/>
            <person name="Gearin G."/>
            <person name="Goldberg J."/>
            <person name="Griggs A."/>
            <person name="Gujja S."/>
            <person name="Hansen M."/>
            <person name="Heiman D."/>
            <person name="Howarth C."/>
            <person name="Larimer J."/>
            <person name="Lui A."/>
            <person name="MacDonald P.J.P."/>
            <person name="McCowen C."/>
            <person name="Montmayeur A."/>
            <person name="Murphy C."/>
            <person name="Neiman D."/>
            <person name="Pearson M."/>
            <person name="Priest M."/>
            <person name="Roberts A."/>
            <person name="Saif S."/>
            <person name="Shea T."/>
            <person name="Sisk P."/>
            <person name="Stolte C."/>
            <person name="Sykes S."/>
            <person name="Wortman J."/>
            <person name="Nusbaum C."/>
            <person name="Birren B."/>
        </authorList>
    </citation>
    <scope>NUCLEOTIDE SEQUENCE</scope>
    <source>
        <strain evidence="2">ERTm3</strain>
    </source>
</reference>
<keyword evidence="1" id="KW-0472">Membrane</keyword>
<dbReference type="VEuPathDB" id="MicrosporidiaDB:NEQG_00111"/>
<keyword evidence="1" id="KW-0812">Transmembrane</keyword>
<accession>I3EJE4</accession>
<keyword evidence="1" id="KW-1133">Transmembrane helix</keyword>